<gene>
    <name evidence="1" type="ORF">HMPREF9997_01016</name>
</gene>
<evidence type="ECO:0000313" key="2">
    <source>
        <dbReference type="Proteomes" id="UP000010445"/>
    </source>
</evidence>
<proteinExistence type="predicted"/>
<dbReference type="RefSeq" id="WP_006063255.1">
    <property type="nucleotide sequence ID" value="NZ_KB290830.1"/>
</dbReference>
<protein>
    <submittedName>
        <fullName evidence="1">Uncharacterized protein</fullName>
    </submittedName>
</protein>
<reference evidence="1 2" key="1">
    <citation type="submission" date="2012-05" db="EMBL/GenBank/DDBJ databases">
        <authorList>
            <person name="Weinstock G."/>
            <person name="Sodergren E."/>
            <person name="Lobos E.A."/>
            <person name="Fulton L."/>
            <person name="Fulton R."/>
            <person name="Courtney L."/>
            <person name="Fronick C."/>
            <person name="O'Laughlin M."/>
            <person name="Godfrey J."/>
            <person name="Wilson R.M."/>
            <person name="Miner T."/>
            <person name="Farmer C."/>
            <person name="Delehaunty K."/>
            <person name="Cordes M."/>
            <person name="Minx P."/>
            <person name="Tomlinson C."/>
            <person name="Chen J."/>
            <person name="Wollam A."/>
            <person name="Pepin K.H."/>
            <person name="Bhonagiri V."/>
            <person name="Zhang X."/>
            <person name="Suruliraj S."/>
            <person name="Warren W."/>
            <person name="Mitreva M."/>
            <person name="Mardis E.R."/>
            <person name="Wilson R.K."/>
        </authorList>
    </citation>
    <scope>NUCLEOTIDE SEQUENCE [LARGE SCALE GENOMIC DNA]</scope>
    <source>
        <strain evidence="1 2">F0235</strain>
    </source>
</reference>
<evidence type="ECO:0000313" key="1">
    <source>
        <dbReference type="EMBL" id="EKX90950.1"/>
    </source>
</evidence>
<accession>L1MIT0</accession>
<dbReference type="EMBL" id="AMEM01000016">
    <property type="protein sequence ID" value="EKX90950.1"/>
    <property type="molecule type" value="Genomic_DNA"/>
</dbReference>
<sequence>MTSQPSAMAPAVCLHAPYDIRGHWVNLADLDLDEHTEMIVDYEYFPHDYINCPCRRRVQGVAGHLRGFVVCTALSLPISRLGKEVFRLAVIYQNRVLGRVFVQFGRA</sequence>
<organism evidence="1 2">
    <name type="scientific">Corynebacterium durum F0235</name>
    <dbReference type="NCBI Taxonomy" id="1035195"/>
    <lineage>
        <taxon>Bacteria</taxon>
        <taxon>Bacillati</taxon>
        <taxon>Actinomycetota</taxon>
        <taxon>Actinomycetes</taxon>
        <taxon>Mycobacteriales</taxon>
        <taxon>Corynebacteriaceae</taxon>
        <taxon>Corynebacterium</taxon>
    </lineage>
</organism>
<comment type="caution">
    <text evidence="1">The sequence shown here is derived from an EMBL/GenBank/DDBJ whole genome shotgun (WGS) entry which is preliminary data.</text>
</comment>
<dbReference type="HOGENOM" id="CLU_2205629_0_0_11"/>
<dbReference type="STRING" id="1035195.HMPREF9997_01016"/>
<keyword evidence="2" id="KW-1185">Reference proteome</keyword>
<dbReference type="AlphaFoldDB" id="L1MIT0"/>
<name>L1MIT0_9CORY</name>
<dbReference type="Proteomes" id="UP000010445">
    <property type="component" value="Unassembled WGS sequence"/>
</dbReference>